<gene>
    <name evidence="1" type="ORF">HUJ06_015425</name>
</gene>
<proteinExistence type="predicted"/>
<dbReference type="EMBL" id="DUZY01000005">
    <property type="protein sequence ID" value="DAD41102.1"/>
    <property type="molecule type" value="Genomic_DNA"/>
</dbReference>
<name>A0A822Z7P6_NELNU</name>
<sequence length="42" mass="4588">MDVSVLRHFWKPPLSVMLASYDGLEMSLSTSVVILSHSALVA</sequence>
<dbReference type="AlphaFoldDB" id="A0A822Z7P6"/>
<accession>A0A822Z7P6</accession>
<reference evidence="1 2" key="1">
    <citation type="journal article" date="2020" name="Mol. Biol. Evol.">
        <title>Distinct Expression and Methylation Patterns for Genes with Different Fates following a Single Whole-Genome Duplication in Flowering Plants.</title>
        <authorList>
            <person name="Shi T."/>
            <person name="Rahmani R.S."/>
            <person name="Gugger P.F."/>
            <person name="Wang M."/>
            <person name="Li H."/>
            <person name="Zhang Y."/>
            <person name="Li Z."/>
            <person name="Wang Q."/>
            <person name="Van de Peer Y."/>
            <person name="Marchal K."/>
            <person name="Chen J."/>
        </authorList>
    </citation>
    <scope>NUCLEOTIDE SEQUENCE [LARGE SCALE GENOMIC DNA]</scope>
    <source>
        <tissue evidence="1">Leaf</tissue>
    </source>
</reference>
<evidence type="ECO:0000313" key="2">
    <source>
        <dbReference type="Proteomes" id="UP000607653"/>
    </source>
</evidence>
<evidence type="ECO:0000313" key="1">
    <source>
        <dbReference type="EMBL" id="DAD41102.1"/>
    </source>
</evidence>
<dbReference type="Proteomes" id="UP000607653">
    <property type="component" value="Unassembled WGS sequence"/>
</dbReference>
<keyword evidence="2" id="KW-1185">Reference proteome</keyword>
<organism evidence="1 2">
    <name type="scientific">Nelumbo nucifera</name>
    <name type="common">Sacred lotus</name>
    <dbReference type="NCBI Taxonomy" id="4432"/>
    <lineage>
        <taxon>Eukaryota</taxon>
        <taxon>Viridiplantae</taxon>
        <taxon>Streptophyta</taxon>
        <taxon>Embryophyta</taxon>
        <taxon>Tracheophyta</taxon>
        <taxon>Spermatophyta</taxon>
        <taxon>Magnoliopsida</taxon>
        <taxon>Proteales</taxon>
        <taxon>Nelumbonaceae</taxon>
        <taxon>Nelumbo</taxon>
    </lineage>
</organism>
<comment type="caution">
    <text evidence="1">The sequence shown here is derived from an EMBL/GenBank/DDBJ whole genome shotgun (WGS) entry which is preliminary data.</text>
</comment>
<protein>
    <submittedName>
        <fullName evidence="1">Uncharacterized protein</fullName>
    </submittedName>
</protein>